<dbReference type="RefSeq" id="WP_144069365.1">
    <property type="nucleotide sequence ID" value="NZ_CP041636.1"/>
</dbReference>
<protein>
    <recommendedName>
        <fullName evidence="3">GNAT family N-acetyltransferase</fullName>
    </recommendedName>
</protein>
<name>A0A516H3N2_9PROT</name>
<keyword evidence="2" id="KW-1185">Reference proteome</keyword>
<dbReference type="AlphaFoldDB" id="A0A516H3N2"/>
<dbReference type="Proteomes" id="UP000317496">
    <property type="component" value="Chromosome"/>
</dbReference>
<reference evidence="1 2" key="1">
    <citation type="submission" date="2019-07" db="EMBL/GenBank/DDBJ databases">
        <title>Genome sequencing for Ferrovibrio sp. K5.</title>
        <authorList>
            <person name="Park S.-J."/>
        </authorList>
    </citation>
    <scope>NUCLEOTIDE SEQUENCE [LARGE SCALE GENOMIC DNA]</scope>
    <source>
        <strain evidence="1 2">K5</strain>
    </source>
</reference>
<dbReference type="KEGG" id="fer:FNB15_14370"/>
<evidence type="ECO:0000313" key="1">
    <source>
        <dbReference type="EMBL" id="QDO98384.1"/>
    </source>
</evidence>
<organism evidence="1 2">
    <name type="scientific">Ferrovibrio terrae</name>
    <dbReference type="NCBI Taxonomy" id="2594003"/>
    <lineage>
        <taxon>Bacteria</taxon>
        <taxon>Pseudomonadati</taxon>
        <taxon>Pseudomonadota</taxon>
        <taxon>Alphaproteobacteria</taxon>
        <taxon>Rhodospirillales</taxon>
        <taxon>Rhodospirillaceae</taxon>
        <taxon>Ferrovibrio</taxon>
    </lineage>
</organism>
<evidence type="ECO:0000313" key="2">
    <source>
        <dbReference type="Proteomes" id="UP000317496"/>
    </source>
</evidence>
<sequence>MRRKMSVDKYINLILASLDARGFFIEQDPDLNRWRRCLEGMPGIVGINPSFDPAHHDFEMGGPQYWLRLSTIPNHPAHQMRKTSEVAAVIAFRLIDAGKEGWTELLRSGRLFSSRFQPLGTPKILQPRDCNWTGKIGHHGGLVVGEAYRRQRLAYLLTHLIRAISIKRYDVDHHCGLVYENLYRSGIPLRADGYGYARADLAMDGFIGAVGRSARMYTTQIDRAGMLAQIEEGPLMELLEPEVEMAA</sequence>
<accession>A0A516H3N2</accession>
<dbReference type="EMBL" id="CP041636">
    <property type="protein sequence ID" value="QDO98384.1"/>
    <property type="molecule type" value="Genomic_DNA"/>
</dbReference>
<evidence type="ECO:0008006" key="3">
    <source>
        <dbReference type="Google" id="ProtNLM"/>
    </source>
</evidence>
<gene>
    <name evidence="1" type="ORF">FNB15_14370</name>
</gene>
<dbReference type="OrthoDB" id="3539698at2"/>
<proteinExistence type="predicted"/>